<dbReference type="STRING" id="1344418.A0A1D2VMD0"/>
<evidence type="ECO:0008006" key="3">
    <source>
        <dbReference type="Google" id="ProtNLM"/>
    </source>
</evidence>
<dbReference type="FunCoup" id="A0A1D2VMD0">
    <property type="interactions" value="35"/>
</dbReference>
<name>A0A1D2VMD0_9ASCO</name>
<dbReference type="PANTHER" id="PTHR38407">
    <property type="entry name" value="PROTEIN IVY1"/>
    <property type="match status" value="1"/>
</dbReference>
<dbReference type="SUPFAM" id="SSF103657">
    <property type="entry name" value="BAR/IMD domain-like"/>
    <property type="match status" value="1"/>
</dbReference>
<dbReference type="GO" id="GO:0000329">
    <property type="term" value="C:fungal-type vacuole membrane"/>
    <property type="evidence" value="ECO:0007669"/>
    <property type="project" value="InterPro"/>
</dbReference>
<feature type="non-terminal residue" evidence="1">
    <location>
        <position position="235"/>
    </location>
</feature>
<dbReference type="GeneID" id="30963926"/>
<dbReference type="InterPro" id="IPR027267">
    <property type="entry name" value="AH/BAR_dom_sf"/>
</dbReference>
<dbReference type="OrthoDB" id="5594612at2759"/>
<dbReference type="EMBL" id="KV454476">
    <property type="protein sequence ID" value="ODV62762.1"/>
    <property type="molecule type" value="Genomic_DNA"/>
</dbReference>
<evidence type="ECO:0000313" key="1">
    <source>
        <dbReference type="EMBL" id="ODV62762.1"/>
    </source>
</evidence>
<dbReference type="Gene3D" id="1.20.1270.60">
    <property type="entry name" value="Arfaptin homology (AH) domain/BAR domain"/>
    <property type="match status" value="1"/>
</dbReference>
<dbReference type="RefSeq" id="XP_020049069.1">
    <property type="nucleotide sequence ID" value="XM_020190290.1"/>
</dbReference>
<proteinExistence type="predicted"/>
<evidence type="ECO:0000313" key="2">
    <source>
        <dbReference type="Proteomes" id="UP000095038"/>
    </source>
</evidence>
<reference evidence="2" key="1">
    <citation type="submission" date="2016-05" db="EMBL/GenBank/DDBJ databases">
        <title>Comparative genomics of biotechnologically important yeasts.</title>
        <authorList>
            <consortium name="DOE Joint Genome Institute"/>
            <person name="Riley R."/>
            <person name="Haridas S."/>
            <person name="Wolfe K.H."/>
            <person name="Lopes M.R."/>
            <person name="Hittinger C.T."/>
            <person name="Goker M."/>
            <person name="Salamov A."/>
            <person name="Wisecaver J."/>
            <person name="Long T.M."/>
            <person name="Aerts A.L."/>
            <person name="Barry K."/>
            <person name="Choi C."/>
            <person name="Clum A."/>
            <person name="Coughlan A.Y."/>
            <person name="Deshpande S."/>
            <person name="Douglass A.P."/>
            <person name="Hanson S.J."/>
            <person name="Klenk H.-P."/>
            <person name="Labutti K."/>
            <person name="Lapidus A."/>
            <person name="Lindquist E."/>
            <person name="Lipzen A."/>
            <person name="Meier-Kolthoff J.P."/>
            <person name="Ohm R.A."/>
            <person name="Otillar R.P."/>
            <person name="Pangilinan J."/>
            <person name="Peng Y."/>
            <person name="Rokas A."/>
            <person name="Rosa C.A."/>
            <person name="Scheuner C."/>
            <person name="Sibirny A.A."/>
            <person name="Slot J.C."/>
            <person name="Stielow J.B."/>
            <person name="Sun H."/>
            <person name="Kurtzman C.P."/>
            <person name="Blackwell M."/>
            <person name="Grigoriev I.V."/>
            <person name="Jeffries T.W."/>
        </authorList>
    </citation>
    <scope>NUCLEOTIDE SEQUENCE [LARGE SCALE GENOMIC DNA]</scope>
    <source>
        <strain evidence="2">DSM 1968</strain>
    </source>
</reference>
<keyword evidence="2" id="KW-1185">Reference proteome</keyword>
<dbReference type="Proteomes" id="UP000095038">
    <property type="component" value="Unassembled WGS sequence"/>
</dbReference>
<dbReference type="GO" id="GO:0042144">
    <property type="term" value="P:vacuole fusion, non-autophagic"/>
    <property type="evidence" value="ECO:0007669"/>
    <property type="project" value="InterPro"/>
</dbReference>
<dbReference type="InParanoid" id="A0A1D2VMD0"/>
<dbReference type="AlphaFoldDB" id="A0A1D2VMD0"/>
<dbReference type="PANTHER" id="PTHR38407:SF1">
    <property type="entry name" value="PROTEIN IVY1"/>
    <property type="match status" value="1"/>
</dbReference>
<sequence>MSTLDSTISFTPSVLDLPTIITKKDIKSAESCYNKLLKTAQSYKDSLLSTSNAASDFGAALEDCARCKGSGNAADGLMSAAGFHYIISNHQQLLSQAIYINFEKPVKNEIDAFNQISATNNSNFKNKISEKINELKFLEYQNSKISKSRFRNLVNYKSTLSNISRKIQEIDNLKHDYYLSCFSLVQATSSKILTRVSSIVRAQVEIFDGIARKGWSGGGLDDLIATCPDPFANSD</sequence>
<protein>
    <recommendedName>
        <fullName evidence="3">IMD domain-containing protein</fullName>
    </recommendedName>
</protein>
<gene>
    <name evidence="1" type="ORF">ASCRUDRAFT_31681</name>
</gene>
<dbReference type="GO" id="GO:0005543">
    <property type="term" value="F:phospholipid binding"/>
    <property type="evidence" value="ECO:0007669"/>
    <property type="project" value="InterPro"/>
</dbReference>
<organism evidence="1 2">
    <name type="scientific">Ascoidea rubescens DSM 1968</name>
    <dbReference type="NCBI Taxonomy" id="1344418"/>
    <lineage>
        <taxon>Eukaryota</taxon>
        <taxon>Fungi</taxon>
        <taxon>Dikarya</taxon>
        <taxon>Ascomycota</taxon>
        <taxon>Saccharomycotina</taxon>
        <taxon>Saccharomycetes</taxon>
        <taxon>Ascoideaceae</taxon>
        <taxon>Ascoidea</taxon>
    </lineage>
</organism>
<dbReference type="InterPro" id="IPR037470">
    <property type="entry name" value="IVY1"/>
</dbReference>
<accession>A0A1D2VMD0</accession>